<name>A0A1I2K0Q3_9BACT</name>
<dbReference type="Proteomes" id="UP000199513">
    <property type="component" value="Unassembled WGS sequence"/>
</dbReference>
<dbReference type="OrthoDB" id="3034945at2"/>
<accession>A0A1I2K0Q3</accession>
<sequence>MSTKFNLKITSKEASWGIFIMIDADSIITDLPYSLDTIRISDEVYLHIDTNINLYEHELKLFVKAIMDNLNHILVYNRQGHRLIIKINNVIFPITDYQSEGFYYAMEGWLGLNFGFESKPVIYSFDKLQNKFIFEIPE</sequence>
<dbReference type="AlphaFoldDB" id="A0A1I2K0Q3"/>
<gene>
    <name evidence="1" type="ORF">SAMN04488541_10786</name>
</gene>
<evidence type="ECO:0000313" key="1">
    <source>
        <dbReference type="EMBL" id="SFF60424.1"/>
    </source>
</evidence>
<dbReference type="RefSeq" id="WP_091549521.1">
    <property type="nucleotide sequence ID" value="NZ_FONY01000078.1"/>
</dbReference>
<keyword evidence="2" id="KW-1185">Reference proteome</keyword>
<organism evidence="1 2">
    <name type="scientific">Thermoflexibacter ruber</name>
    <dbReference type="NCBI Taxonomy" id="1003"/>
    <lineage>
        <taxon>Bacteria</taxon>
        <taxon>Pseudomonadati</taxon>
        <taxon>Bacteroidota</taxon>
        <taxon>Cytophagia</taxon>
        <taxon>Cytophagales</taxon>
        <taxon>Thermoflexibacteraceae</taxon>
        <taxon>Thermoflexibacter</taxon>
    </lineage>
</organism>
<proteinExistence type="predicted"/>
<evidence type="ECO:0000313" key="2">
    <source>
        <dbReference type="Proteomes" id="UP000199513"/>
    </source>
</evidence>
<protein>
    <submittedName>
        <fullName evidence="1">Uncharacterized protein</fullName>
    </submittedName>
</protein>
<reference evidence="1 2" key="1">
    <citation type="submission" date="2016-10" db="EMBL/GenBank/DDBJ databases">
        <authorList>
            <person name="de Groot N.N."/>
        </authorList>
    </citation>
    <scope>NUCLEOTIDE SEQUENCE [LARGE SCALE GENOMIC DNA]</scope>
    <source>
        <strain>GEY</strain>
        <strain evidence="2">DSM 9560</strain>
    </source>
</reference>
<dbReference type="STRING" id="1003.SAMN04488541_10786"/>
<dbReference type="EMBL" id="FONY01000078">
    <property type="protein sequence ID" value="SFF60424.1"/>
    <property type="molecule type" value="Genomic_DNA"/>
</dbReference>